<accession>A0A1Y6CIZ4</accession>
<dbReference type="STRING" id="1513793.SAMN06296036_11947"/>
<keyword evidence="1" id="KW-0812">Transmembrane</keyword>
<dbReference type="Gene3D" id="2.170.16.10">
    <property type="entry name" value="Hedgehog/Intein (Hint) domain"/>
    <property type="match status" value="1"/>
</dbReference>
<gene>
    <name evidence="3" type="ORF">SAMN06296036_11947</name>
</gene>
<keyword evidence="1" id="KW-1133">Transmembrane helix</keyword>
<name>A0A1Y6CIZ4_9BACT</name>
<organism evidence="3 4">
    <name type="scientific">Pseudobacteriovorax antillogorgiicola</name>
    <dbReference type="NCBI Taxonomy" id="1513793"/>
    <lineage>
        <taxon>Bacteria</taxon>
        <taxon>Pseudomonadati</taxon>
        <taxon>Bdellovibrionota</taxon>
        <taxon>Oligoflexia</taxon>
        <taxon>Oligoflexales</taxon>
        <taxon>Pseudobacteriovoracaceae</taxon>
        <taxon>Pseudobacteriovorax</taxon>
    </lineage>
</organism>
<dbReference type="Proteomes" id="UP000192907">
    <property type="component" value="Unassembled WGS sequence"/>
</dbReference>
<dbReference type="SMART" id="SM00306">
    <property type="entry name" value="HintN"/>
    <property type="match status" value="1"/>
</dbReference>
<reference evidence="4" key="1">
    <citation type="submission" date="2017-04" db="EMBL/GenBank/DDBJ databases">
        <authorList>
            <person name="Varghese N."/>
            <person name="Submissions S."/>
        </authorList>
    </citation>
    <scope>NUCLEOTIDE SEQUENCE [LARGE SCALE GENOMIC DNA]</scope>
    <source>
        <strain evidence="4">RKEM611</strain>
    </source>
</reference>
<evidence type="ECO:0000256" key="1">
    <source>
        <dbReference type="SAM" id="Phobius"/>
    </source>
</evidence>
<evidence type="ECO:0000313" key="4">
    <source>
        <dbReference type="Proteomes" id="UP000192907"/>
    </source>
</evidence>
<sequence>MVVSLKDQSGVGVLGLVLILAGGVGLYAGVSSLKAKNSLKASDLQNASQEGKDINFNSLTLAKALASGENPAIYPEPYLPIVRSNMEVNPSAKSKNKLWRGGKNRVNVYSKSYNGDPKGSKSTTNIKFGRLITGNSDLPYLITGVATKARTRVSQGLADKKTSIISAAGIAIPPPPAPGCKIEVDGRETSQPFSCKKKDAEQKVAVNEKTGTPIVDEAGNPIVITVPPVYGGCAGAGKPWTFETDVGQTVTLKFIADGVVVDARTGKMPGMESEGAMDFPTGMLEKTSTELPYPEANSIYAKNVELQQLTYTAQNSNWVEMKVQGPDGNVGTCFAGIHVNKGPEENTEADSWHGSSLVEMADRTFKPMKDLMAGDLVWNPKLKKPSQIIYVFKSLPNQALVELKMSNGVSVQVTAQHPFITDVGINQAVDIRPGDRLPSIDGKWLTVLSTGVFKSESGQPVFDLFLNPDIPLIDRMINVDGLQVPSYRGQSSLSLALSRGQRVSGMGFENPSIGFTSSNLRR</sequence>
<keyword evidence="4" id="KW-1185">Reference proteome</keyword>
<dbReference type="AlphaFoldDB" id="A0A1Y6CIZ4"/>
<keyword evidence="1" id="KW-0472">Membrane</keyword>
<dbReference type="EMBL" id="FWZT01000019">
    <property type="protein sequence ID" value="SMF58029.1"/>
    <property type="molecule type" value="Genomic_DNA"/>
</dbReference>
<feature type="transmembrane region" description="Helical" evidence="1">
    <location>
        <begin position="12"/>
        <end position="30"/>
    </location>
</feature>
<dbReference type="OrthoDB" id="5521784at2"/>
<dbReference type="CDD" id="cd00081">
    <property type="entry name" value="Hint"/>
    <property type="match status" value="1"/>
</dbReference>
<evidence type="ECO:0000313" key="3">
    <source>
        <dbReference type="EMBL" id="SMF58029.1"/>
    </source>
</evidence>
<proteinExistence type="predicted"/>
<dbReference type="SUPFAM" id="SSF51294">
    <property type="entry name" value="Hedgehog/intein (Hint) domain"/>
    <property type="match status" value="1"/>
</dbReference>
<evidence type="ECO:0000259" key="2">
    <source>
        <dbReference type="SMART" id="SM00306"/>
    </source>
</evidence>
<protein>
    <submittedName>
        <fullName evidence="3">Intein N-terminal splicing region</fullName>
    </submittedName>
</protein>
<dbReference type="InterPro" id="IPR036844">
    <property type="entry name" value="Hint_dom_sf"/>
</dbReference>
<dbReference type="RefSeq" id="WP_132322587.1">
    <property type="nucleotide sequence ID" value="NZ_FWZT01000019.1"/>
</dbReference>
<dbReference type="InterPro" id="IPR003587">
    <property type="entry name" value="Hint_dom_N"/>
</dbReference>
<feature type="domain" description="Hint" evidence="2">
    <location>
        <begin position="349"/>
        <end position="441"/>
    </location>
</feature>